<reference evidence="1 2" key="1">
    <citation type="journal article" date="2019" name="Nat. Ecol. Evol.">
        <title>Megaphylogeny resolves global patterns of mushroom evolution.</title>
        <authorList>
            <person name="Varga T."/>
            <person name="Krizsan K."/>
            <person name="Foldi C."/>
            <person name="Dima B."/>
            <person name="Sanchez-Garcia M."/>
            <person name="Sanchez-Ramirez S."/>
            <person name="Szollosi G.J."/>
            <person name="Szarkandi J.G."/>
            <person name="Papp V."/>
            <person name="Albert L."/>
            <person name="Andreopoulos W."/>
            <person name="Angelini C."/>
            <person name="Antonin V."/>
            <person name="Barry K.W."/>
            <person name="Bougher N.L."/>
            <person name="Buchanan P."/>
            <person name="Buyck B."/>
            <person name="Bense V."/>
            <person name="Catcheside P."/>
            <person name="Chovatia M."/>
            <person name="Cooper J."/>
            <person name="Damon W."/>
            <person name="Desjardin D."/>
            <person name="Finy P."/>
            <person name="Geml J."/>
            <person name="Haridas S."/>
            <person name="Hughes K."/>
            <person name="Justo A."/>
            <person name="Karasinski D."/>
            <person name="Kautmanova I."/>
            <person name="Kiss B."/>
            <person name="Kocsube S."/>
            <person name="Kotiranta H."/>
            <person name="LaButti K.M."/>
            <person name="Lechner B.E."/>
            <person name="Liimatainen K."/>
            <person name="Lipzen A."/>
            <person name="Lukacs Z."/>
            <person name="Mihaltcheva S."/>
            <person name="Morgado L.N."/>
            <person name="Niskanen T."/>
            <person name="Noordeloos M.E."/>
            <person name="Ohm R.A."/>
            <person name="Ortiz-Santana B."/>
            <person name="Ovrebo C."/>
            <person name="Racz N."/>
            <person name="Riley R."/>
            <person name="Savchenko A."/>
            <person name="Shiryaev A."/>
            <person name="Soop K."/>
            <person name="Spirin V."/>
            <person name="Szebenyi C."/>
            <person name="Tomsovsky M."/>
            <person name="Tulloss R.E."/>
            <person name="Uehling J."/>
            <person name="Grigoriev I.V."/>
            <person name="Vagvolgyi C."/>
            <person name="Papp T."/>
            <person name="Martin F.M."/>
            <person name="Miettinen O."/>
            <person name="Hibbett D.S."/>
            <person name="Nagy L.G."/>
        </authorList>
    </citation>
    <scope>NUCLEOTIDE SEQUENCE [LARGE SCALE GENOMIC DNA]</scope>
    <source>
        <strain evidence="1 2">NL-1719</strain>
    </source>
</reference>
<sequence>MSKPPPINPLPTLPSTTTSILSNPTTSRPNTDERSSLPPAQESTRQDPPSSPPPSLPPVTPDAGPSRTAHTHARGDSPQVGRRMAKRLRRESSADVQDHSDIRSSPSTDSQDGMADNEMDAGQEQQLEQSEELAPTTAPPKKKRTRTLTTPHQSAVLHALLAKSRFPTTAVREEVGRSIGLSARKVQIWFQNQRQKARRPRSQGGDASRSRAPQYGPFPSHPEPSSTASTSSAIDSSSITLLPPGSHQSLEGYSSSVETPSRLLGPGMPGIDPYASSVFRTRPHTAASSVNQLHQDVQPYASIHLSSGSRMHTPPRGFATPSTRPPSSQGPSSRFSRTLPPLNFSGPTQPGYSGPRPVSRHTSLTLSLSSIPPDAHRPPSPDVTFAYRVQDPSPPNNSSLNIPPPFTLQPQPQWDNSILNAVPRPTSSGWSRPGSRLTRDGSPPPHGLRRDLLPAASTLPPSTSLLFSTPPQEPRIRAETTPPRTGRYDPIRSTLFSHSPTKPSTSSPEQSPRNDSERLE</sequence>
<accession>A0ACD3B2M7</accession>
<dbReference type="Proteomes" id="UP000308600">
    <property type="component" value="Unassembled WGS sequence"/>
</dbReference>
<keyword evidence="1" id="KW-0371">Homeobox</keyword>
<keyword evidence="2" id="KW-1185">Reference proteome</keyword>
<gene>
    <name evidence="1" type="ORF">BDN72DRAFT_957445</name>
</gene>
<evidence type="ECO:0000313" key="2">
    <source>
        <dbReference type="Proteomes" id="UP000308600"/>
    </source>
</evidence>
<name>A0ACD3B2M7_9AGAR</name>
<protein>
    <submittedName>
        <fullName evidence="1">Homeobox-domain-containing protein</fullName>
    </submittedName>
</protein>
<organism evidence="1 2">
    <name type="scientific">Pluteus cervinus</name>
    <dbReference type="NCBI Taxonomy" id="181527"/>
    <lineage>
        <taxon>Eukaryota</taxon>
        <taxon>Fungi</taxon>
        <taxon>Dikarya</taxon>
        <taxon>Basidiomycota</taxon>
        <taxon>Agaricomycotina</taxon>
        <taxon>Agaricomycetes</taxon>
        <taxon>Agaricomycetidae</taxon>
        <taxon>Agaricales</taxon>
        <taxon>Pluteineae</taxon>
        <taxon>Pluteaceae</taxon>
        <taxon>Pluteus</taxon>
    </lineage>
</organism>
<evidence type="ECO:0000313" key="1">
    <source>
        <dbReference type="EMBL" id="TFK72283.1"/>
    </source>
</evidence>
<keyword evidence="1" id="KW-0238">DNA-binding</keyword>
<dbReference type="EMBL" id="ML208287">
    <property type="protein sequence ID" value="TFK72283.1"/>
    <property type="molecule type" value="Genomic_DNA"/>
</dbReference>
<proteinExistence type="predicted"/>